<feature type="domain" description="Leucine-rich repeat-containing N-terminal plant-type" evidence="8">
    <location>
        <begin position="29"/>
        <end position="53"/>
    </location>
</feature>
<dbReference type="Pfam" id="PF08263">
    <property type="entry name" value="LRRNT_2"/>
    <property type="match status" value="2"/>
</dbReference>
<dbReference type="Pfam" id="PF00560">
    <property type="entry name" value="LRR_1"/>
    <property type="match status" value="3"/>
</dbReference>
<keyword evidence="3" id="KW-0677">Repeat</keyword>
<evidence type="ECO:0000256" key="1">
    <source>
        <dbReference type="ARBA" id="ARBA00004370"/>
    </source>
</evidence>
<evidence type="ECO:0000256" key="6">
    <source>
        <dbReference type="SAM" id="MobiDB-lite"/>
    </source>
</evidence>
<dbReference type="Proteomes" id="UP001530293">
    <property type="component" value="Unassembled WGS sequence"/>
</dbReference>
<keyword evidence="10" id="KW-1185">Reference proteome</keyword>
<feature type="compositionally biased region" description="Polar residues" evidence="6">
    <location>
        <begin position="637"/>
        <end position="646"/>
    </location>
</feature>
<dbReference type="AlphaFoldDB" id="A0ABD3MR45"/>
<sequence>MSGGGINSLIAEQALLSLVQDDDGLGRSSWSSSLQGWSRDSGISICNWEGVTCGGGDDGSNIIVKEINLPNLGLSGTLPSALGLLTDLEVIVLKNNILSGSIPQEVANLENLVTLDLTDCYLTGTLPQRFESTQLSSLYLANNAISGKFFHTAHSPHLLSIKEIRLENNVLTGTLHGLTLSSMSNLEALSLSVNDLSGLIPGVELGSIPTLQYLYLDSNHFVGPLPSQLAQDNGASLLELWVQDNALSGTVPASYDRFDNLHDFYIDRNKLTGLVPSDLCGPETNADFFTNAPPEDTRNYCDSIACPAGTVAAEGVYPCSECPGGEGARLTNKYIGSIGECTDYTQREVLQIFHRATTKGGPWMGVSDWDDENKEICQMTGIACDAHGNVVKISLKNRGLAGHIPEEIGFLSFLESMDVSDNALLGYLPSDLRWTSITSLDISGNMIRGVVPPLLCMMEELNGNIEDHVYYCDRIACPRGSYNSFGGGRSGKPCQPCYDESPFIGRKVCMQKHPGSKFDWNESVQVISDGMGVSPKIGAEIVIGIMLITIVLCWLLKDALCSLQKKYDRGSLVAHSTHNNYDVEKDYDFNVEGNGLADTHYKDDDYGNSGSQDAAYRDFIITDENDEEGINDDDNMSRSTTRSATDLMSDHRGMTLSAPEKFKRAVSRGLSGELGMRARSTASSINVGARRLNARRQIVERNDPLTPGRYTEVGDSFNDEEFGDDLELVNHSTSPSASHGATASEKDYTMTKELQTSDLLDVPIIT</sequence>
<keyword evidence="4 7" id="KW-1133">Transmembrane helix</keyword>
<evidence type="ECO:0000256" key="5">
    <source>
        <dbReference type="ARBA" id="ARBA00023136"/>
    </source>
</evidence>
<feature type="transmembrane region" description="Helical" evidence="7">
    <location>
        <begin position="537"/>
        <end position="556"/>
    </location>
</feature>
<dbReference type="SUPFAM" id="SSF52058">
    <property type="entry name" value="L domain-like"/>
    <property type="match status" value="1"/>
</dbReference>
<accession>A0ABD3MR45</accession>
<organism evidence="9 10">
    <name type="scientific">Discostella pseudostelligera</name>
    <dbReference type="NCBI Taxonomy" id="259834"/>
    <lineage>
        <taxon>Eukaryota</taxon>
        <taxon>Sar</taxon>
        <taxon>Stramenopiles</taxon>
        <taxon>Ochrophyta</taxon>
        <taxon>Bacillariophyta</taxon>
        <taxon>Coscinodiscophyceae</taxon>
        <taxon>Thalassiosirophycidae</taxon>
        <taxon>Stephanodiscales</taxon>
        <taxon>Stephanodiscaceae</taxon>
        <taxon>Discostella</taxon>
    </lineage>
</organism>
<keyword evidence="5 7" id="KW-0472">Membrane</keyword>
<comment type="subcellular location">
    <subcellularLocation>
        <location evidence="1">Membrane</location>
    </subcellularLocation>
</comment>
<dbReference type="InterPro" id="IPR032675">
    <property type="entry name" value="LRR_dom_sf"/>
</dbReference>
<evidence type="ECO:0000256" key="2">
    <source>
        <dbReference type="ARBA" id="ARBA00022692"/>
    </source>
</evidence>
<dbReference type="InterPro" id="IPR001611">
    <property type="entry name" value="Leu-rich_rpt"/>
</dbReference>
<evidence type="ECO:0000313" key="9">
    <source>
        <dbReference type="EMBL" id="KAL3766450.1"/>
    </source>
</evidence>
<dbReference type="PANTHER" id="PTHR46662:SF104">
    <property type="entry name" value="GPI-ANCHORED ADHESIN-LIKE PROTEIN PGA55-RELATED"/>
    <property type="match status" value="1"/>
</dbReference>
<evidence type="ECO:0000256" key="7">
    <source>
        <dbReference type="SAM" id="Phobius"/>
    </source>
</evidence>
<dbReference type="PANTHER" id="PTHR46662">
    <property type="entry name" value="DI-GLUCOSE BINDING PROTEIN WITH LEUCINE-RICH REPEAT DOMAIN-CONTAINING PROTEIN"/>
    <property type="match status" value="1"/>
</dbReference>
<feature type="compositionally biased region" description="Polar residues" evidence="6">
    <location>
        <begin position="730"/>
        <end position="741"/>
    </location>
</feature>
<dbReference type="GO" id="GO:0016020">
    <property type="term" value="C:membrane"/>
    <property type="evidence" value="ECO:0007669"/>
    <property type="project" value="UniProtKB-SubCell"/>
</dbReference>
<evidence type="ECO:0000259" key="8">
    <source>
        <dbReference type="Pfam" id="PF08263"/>
    </source>
</evidence>
<gene>
    <name evidence="9" type="ORF">ACHAWU_007485</name>
</gene>
<name>A0ABD3MR45_9STRA</name>
<evidence type="ECO:0000256" key="4">
    <source>
        <dbReference type="ARBA" id="ARBA00022989"/>
    </source>
</evidence>
<evidence type="ECO:0000256" key="3">
    <source>
        <dbReference type="ARBA" id="ARBA00022737"/>
    </source>
</evidence>
<feature type="domain" description="Leucine-rich repeat-containing N-terminal plant-type" evidence="8">
    <location>
        <begin position="366"/>
        <end position="385"/>
    </location>
</feature>
<dbReference type="InterPro" id="IPR013210">
    <property type="entry name" value="LRR_N_plant-typ"/>
</dbReference>
<proteinExistence type="predicted"/>
<reference evidence="9 10" key="1">
    <citation type="submission" date="2024-10" db="EMBL/GenBank/DDBJ databases">
        <title>Updated reference genomes for cyclostephanoid diatoms.</title>
        <authorList>
            <person name="Roberts W.R."/>
            <person name="Alverson A.J."/>
        </authorList>
    </citation>
    <scope>NUCLEOTIDE SEQUENCE [LARGE SCALE GENOMIC DNA]</scope>
    <source>
        <strain evidence="9 10">AJA232-27</strain>
    </source>
</reference>
<dbReference type="FunFam" id="3.80.10.10:FF:000129">
    <property type="entry name" value="Leucine-rich repeat receptor-like kinase"/>
    <property type="match status" value="1"/>
</dbReference>
<comment type="caution">
    <text evidence="9">The sequence shown here is derived from an EMBL/GenBank/DDBJ whole genome shotgun (WGS) entry which is preliminary data.</text>
</comment>
<feature type="region of interest" description="Disordered" evidence="6">
    <location>
        <begin position="626"/>
        <end position="651"/>
    </location>
</feature>
<evidence type="ECO:0000313" key="10">
    <source>
        <dbReference type="Proteomes" id="UP001530293"/>
    </source>
</evidence>
<keyword evidence="2 7" id="KW-0812">Transmembrane</keyword>
<protein>
    <recommendedName>
        <fullName evidence="8">Leucine-rich repeat-containing N-terminal plant-type domain-containing protein</fullName>
    </recommendedName>
</protein>
<dbReference type="Gene3D" id="3.80.10.10">
    <property type="entry name" value="Ribonuclease Inhibitor"/>
    <property type="match status" value="3"/>
</dbReference>
<feature type="region of interest" description="Disordered" evidence="6">
    <location>
        <begin position="729"/>
        <end position="749"/>
    </location>
</feature>
<dbReference type="EMBL" id="JALLBG020000085">
    <property type="protein sequence ID" value="KAL3766450.1"/>
    <property type="molecule type" value="Genomic_DNA"/>
</dbReference>